<proteinExistence type="predicted"/>
<protein>
    <submittedName>
        <fullName evidence="1">KIAA1549</fullName>
    </submittedName>
</protein>
<dbReference type="EMBL" id="KU157233">
    <property type="protein sequence ID" value="ANC95473.1"/>
    <property type="molecule type" value="Genomic_DNA"/>
</dbReference>
<name>A0A172MC51_9SAUR</name>
<evidence type="ECO:0000313" key="1">
    <source>
        <dbReference type="EMBL" id="ANC95473.1"/>
    </source>
</evidence>
<reference evidence="1" key="1">
    <citation type="journal article" date="2016" name="J. Biogeogr.">
        <title>Old but not ancient: coalescent species tree of New Caledonian geckos reveals recent post-inundation diversification.</title>
        <authorList>
            <person name="Skipwith P.L."/>
            <person name="Bauer A.M."/>
            <person name="Jackman T.R."/>
            <person name="Sadlier R.A."/>
        </authorList>
    </citation>
    <scope>NUCLEOTIDE SEQUENCE</scope>
</reference>
<organism evidence="1">
    <name type="scientific">Teratoscincus roborowskii</name>
    <dbReference type="NCBI Taxonomy" id="102174"/>
    <lineage>
        <taxon>Eukaryota</taxon>
        <taxon>Metazoa</taxon>
        <taxon>Chordata</taxon>
        <taxon>Craniata</taxon>
        <taxon>Vertebrata</taxon>
        <taxon>Euteleostomi</taxon>
        <taxon>Lepidosauria</taxon>
        <taxon>Squamata</taxon>
        <taxon>Bifurcata</taxon>
        <taxon>Gekkota</taxon>
        <taxon>Sphaerodactylidae</taxon>
        <taxon>Teratoscincus</taxon>
    </lineage>
</organism>
<feature type="non-terminal residue" evidence="1">
    <location>
        <position position="268"/>
    </location>
</feature>
<accession>A0A172MC51</accession>
<feature type="non-terminal residue" evidence="1">
    <location>
        <position position="1"/>
    </location>
</feature>
<dbReference type="AlphaFoldDB" id="A0A172MC51"/>
<sequence>SDDRFISSFPNAQWTPSLKSFTEDYHSGPYPAKPTKENLQALLLAPSLPILSLMPDYTEMLQATLQRTASVHHVPPSHSNPFDTSGVTLIPSRDLLMPVTNIDSISLSSMASKVVDGTARKGEDSLLFYTSSATHLLFDTTAVGSPQFMRQLEERTQTMPDILTRSTKIYSEAYYSMSSSITEALSQRSSPVLNFSRGIPVWTSDMEAAVSSTHLPFVFQPTPSATILADSLFNEKLFTHELSHVSSSSTENVLPDYSERQAQVEFFS</sequence>
<gene>
    <name evidence="1" type="primary">KIAA1549</name>
</gene>